<dbReference type="Pfam" id="PF13646">
    <property type="entry name" value="HEAT_2"/>
    <property type="match status" value="1"/>
</dbReference>
<feature type="compositionally biased region" description="Acidic residues" evidence="1">
    <location>
        <begin position="83"/>
        <end position="125"/>
    </location>
</feature>
<proteinExistence type="predicted"/>
<dbReference type="InterPro" id="IPR016024">
    <property type="entry name" value="ARM-type_fold"/>
</dbReference>
<dbReference type="InterPro" id="IPR004155">
    <property type="entry name" value="PBS_lyase_HEAT"/>
</dbReference>
<dbReference type="GO" id="GO:0016491">
    <property type="term" value="F:oxidoreductase activity"/>
    <property type="evidence" value="ECO:0007669"/>
    <property type="project" value="TreeGrafter"/>
</dbReference>
<feature type="region of interest" description="Disordered" evidence="1">
    <location>
        <begin position="83"/>
        <end position="134"/>
    </location>
</feature>
<dbReference type="PANTHER" id="PTHR12697:SF5">
    <property type="entry name" value="DEOXYHYPUSINE HYDROXYLASE"/>
    <property type="match status" value="1"/>
</dbReference>
<evidence type="ECO:0008006" key="4">
    <source>
        <dbReference type="Google" id="ProtNLM"/>
    </source>
</evidence>
<evidence type="ECO:0000313" key="2">
    <source>
        <dbReference type="EMBL" id="AAV46370.1"/>
    </source>
</evidence>
<dbReference type="PaxDb" id="272569-rrnAC1443"/>
<feature type="region of interest" description="Disordered" evidence="1">
    <location>
        <begin position="36"/>
        <end position="58"/>
    </location>
</feature>
<accession>Q5V283</accession>
<dbReference type="SMART" id="SM00567">
    <property type="entry name" value="EZ_HEAT"/>
    <property type="match status" value="4"/>
</dbReference>
<gene>
    <name evidence="2" type="ordered locus">rrnAC1443</name>
</gene>
<dbReference type="InterPro" id="IPR011989">
    <property type="entry name" value="ARM-like"/>
</dbReference>
<feature type="compositionally biased region" description="Acidic residues" evidence="1">
    <location>
        <begin position="44"/>
        <end position="58"/>
    </location>
</feature>
<keyword evidence="3" id="KW-1185">Reference proteome</keyword>
<dbReference type="Gene3D" id="1.25.10.10">
    <property type="entry name" value="Leucine-rich Repeat Variant"/>
    <property type="match status" value="1"/>
</dbReference>
<dbReference type="eggNOG" id="arCOG04653">
    <property type="taxonomic scope" value="Archaea"/>
</dbReference>
<dbReference type="SUPFAM" id="SSF48371">
    <property type="entry name" value="ARM repeat"/>
    <property type="match status" value="1"/>
</dbReference>
<protein>
    <recommendedName>
        <fullName evidence="4">HEAT repeat domain-containing protein</fullName>
    </recommendedName>
</protein>
<dbReference type="KEGG" id="hma:rrnAC1443"/>
<evidence type="ECO:0000256" key="1">
    <source>
        <dbReference type="SAM" id="MobiDB-lite"/>
    </source>
</evidence>
<dbReference type="EnsemblBacteria" id="AAV46370">
    <property type="protein sequence ID" value="AAV46370"/>
    <property type="gene ID" value="rrnAC1443"/>
</dbReference>
<dbReference type="STRING" id="272569.rrnAC1443"/>
<dbReference type="PATRIC" id="fig|272569.17.peg.2138"/>
<reference evidence="2 3" key="1">
    <citation type="journal article" date="2004" name="Genome Res.">
        <title>Genome sequence of Haloarcula marismortui: a halophilic archaeon from the Dead Sea.</title>
        <authorList>
            <person name="Baliga N.S."/>
            <person name="Bonneau R."/>
            <person name="Facciotti M.T."/>
            <person name="Pan M."/>
            <person name="Glusman G."/>
            <person name="Deutsch E.W."/>
            <person name="Shannon P."/>
            <person name="Chiu Y."/>
            <person name="Weng R.S."/>
            <person name="Gan R.R."/>
            <person name="Hung P."/>
            <person name="Date S.V."/>
            <person name="Marcotte E."/>
            <person name="Hood L."/>
            <person name="Ng W.V."/>
        </authorList>
    </citation>
    <scope>NUCLEOTIDE SEQUENCE [LARGE SCALE GENOMIC DNA]</scope>
    <source>
        <strain evidence="3">ATCC 43049 / DSM 3752 / JCM 8966 / VKM B-1809</strain>
    </source>
</reference>
<evidence type="ECO:0000313" key="3">
    <source>
        <dbReference type="Proteomes" id="UP000001169"/>
    </source>
</evidence>
<organism evidence="2 3">
    <name type="scientific">Haloarcula marismortui (strain ATCC 43049 / DSM 3752 / JCM 8966 / VKM B-1809)</name>
    <name type="common">Halobacterium marismortui</name>
    <dbReference type="NCBI Taxonomy" id="272569"/>
    <lineage>
        <taxon>Archaea</taxon>
        <taxon>Methanobacteriati</taxon>
        <taxon>Methanobacteriota</taxon>
        <taxon>Stenosarchaea group</taxon>
        <taxon>Halobacteria</taxon>
        <taxon>Halobacteriales</taxon>
        <taxon>Haloarculaceae</taxon>
        <taxon>Haloarcula</taxon>
    </lineage>
</organism>
<name>Q5V283_HALMA</name>
<sequence>MLATHGTATPDTYSLLVGPAAAGPARLERKTLLARSDTVLDMSNGDDEADASDDAEATDEIDVTAEELESRLTEAGDALEAAETEADLDDVESSLDDIESDLEAADLPEPDEDDDDAEDPCEELESQLSDLRDDLDEQRGPYAEDVVTIVSNAADTVTDSEWTDDGEGEAQEAVETFLDESAEFIDHDADTGGDFVAAGDALTTVVDAIEAANLDPDEDTETIEGLLEAAETLETGLDEAEVWDDLTVQEQLDARGFYDILTNENRKDFPPEWNAAKLHAEEGDFDQVLFAYDKLGSEFFDGYIVDLLYNLGSDAEPAFDAMHQRAQKREKGPIEVLGKIGDERATETLHDYIDGDGDPALQKVTLRALGAIGSAESVQPVANRLDADSEEVRSVAARALGLLGDTRAIEPLSDVLKSGESDSVRASAAWALRQIGTETALDEAARYTDDRAYIVQAEAEKAASA</sequence>
<dbReference type="EMBL" id="AY596297">
    <property type="protein sequence ID" value="AAV46370.1"/>
    <property type="molecule type" value="Genomic_DNA"/>
</dbReference>
<dbReference type="AlphaFoldDB" id="Q5V283"/>
<dbReference type="PANTHER" id="PTHR12697">
    <property type="entry name" value="PBS LYASE HEAT-LIKE PROTEIN"/>
    <property type="match status" value="1"/>
</dbReference>
<dbReference type="HOGENOM" id="CLU_661582_0_0_2"/>
<dbReference type="Proteomes" id="UP000001169">
    <property type="component" value="Chromosome I"/>
</dbReference>